<evidence type="ECO:0000313" key="2">
    <source>
        <dbReference type="EMBL" id="ATC88373.1"/>
    </source>
</evidence>
<dbReference type="RefSeq" id="WP_010555002.1">
    <property type="nucleotide sequence ID" value="NZ_CP011026.1"/>
</dbReference>
<dbReference type="OrthoDB" id="9806213at2"/>
<accession>A0A290S8I6</accession>
<dbReference type="KEGG" id="part:PARC_b0129"/>
<sequence length="573" mass="65775">MGGQNHCTTTVNESKERLQLFIIDESSLDETTAEQDLCVSLKADYERQFKKAVKFLNLSVKGTLSDKVQDSDGVVKSLIAKINSEEGLEQFDVVEIFLLTLTATVSNKGESIQPRKVHFEDDFLKVKYEKDNVSITKDILILKKVIDLNFLASVIESRGNREPLTINFTRDFKKRIEVIQAADERNFASYLCVLDAEVISGLYKRYSSRLLEKNVRSFLQFKGVNKGIKETIRTKPEQFIAFNNGLTVTATNAIIKPYKKSQYLEALTDFQIVNGGQTTASIYFSHKEGLDISKVKVMAKINVAKNVAENDLDNLISNISQFSNTQSRVSNVDLRSKSPQLRTLKSLSDSIITPSGFRWFFERAKGEFLTKVRHAGSNGNRLKKEFPRERRFTNMELAKYYSAWGNSPHLVKKGGEKIFRHFIEMLESEEEATEKVQIDREFYEKLIAKIILFRRMEKIYGQGKNSLGQLRAAVIPYTLSVLYIYTDASGSGKSFNLERIWKEEDIDTELQEYLKELMILMNELIKKYSASEDFNEYSKKPELWESIKECTEIQNLFKKSSTLSIFKKYTISL</sequence>
<gene>
    <name evidence="2" type="ORF">PARC_b0129</name>
</gene>
<evidence type="ECO:0000259" key="1">
    <source>
        <dbReference type="Pfam" id="PF10592"/>
    </source>
</evidence>
<dbReference type="Pfam" id="PF10592">
    <property type="entry name" value="AIPR"/>
    <property type="match status" value="1"/>
</dbReference>
<proteinExistence type="predicted"/>
<protein>
    <recommendedName>
        <fullName evidence="1">Abortive phage infection protein C-terminal domain-containing protein</fullName>
    </recommendedName>
</protein>
<feature type="domain" description="Abortive phage infection protein C-terminal" evidence="1">
    <location>
        <begin position="211"/>
        <end position="526"/>
    </location>
</feature>
<reference evidence="2 3" key="1">
    <citation type="journal article" date="2012" name="J. Bacteriol.">
        <title>Genome sequences of type strains of seven species of the marine bacterium Pseudoalteromonas.</title>
        <authorList>
            <person name="Xie B.B."/>
            <person name="Shu Y.L."/>
            <person name="Qin Q.L."/>
            <person name="Rong J.C."/>
            <person name="Zhang X.Y."/>
            <person name="Chen X.L."/>
            <person name="Shi M."/>
            <person name="He H.L."/>
            <person name="Zhou B.C."/>
            <person name="Zhang Y.Z."/>
        </authorList>
    </citation>
    <scope>NUCLEOTIDE SEQUENCE [LARGE SCALE GENOMIC DNA]</scope>
    <source>
        <strain evidence="2 3">A 37-1-2</strain>
    </source>
</reference>
<dbReference type="EMBL" id="CP011026">
    <property type="protein sequence ID" value="ATC88373.1"/>
    <property type="molecule type" value="Genomic_DNA"/>
</dbReference>
<dbReference type="AlphaFoldDB" id="A0A290S8I6"/>
<organism evidence="2 3">
    <name type="scientific">Pseudoalteromonas arctica A 37-1-2</name>
    <dbReference type="NCBI Taxonomy" id="1117313"/>
    <lineage>
        <taxon>Bacteria</taxon>
        <taxon>Pseudomonadati</taxon>
        <taxon>Pseudomonadota</taxon>
        <taxon>Gammaproteobacteria</taxon>
        <taxon>Alteromonadales</taxon>
        <taxon>Pseudoalteromonadaceae</taxon>
        <taxon>Pseudoalteromonas</taxon>
    </lineage>
</organism>
<name>A0A290S8I6_9GAMM</name>
<dbReference type="InterPro" id="IPR018891">
    <property type="entry name" value="AIPR_C"/>
</dbReference>
<dbReference type="Proteomes" id="UP000016505">
    <property type="component" value="Chromosome II"/>
</dbReference>
<evidence type="ECO:0000313" key="3">
    <source>
        <dbReference type="Proteomes" id="UP000016505"/>
    </source>
</evidence>